<dbReference type="Pfam" id="PF10187">
    <property type="entry name" value="FAM192A_Fyv6_N"/>
    <property type="match status" value="1"/>
</dbReference>
<dbReference type="GO" id="GO:0005634">
    <property type="term" value="C:nucleus"/>
    <property type="evidence" value="ECO:0007669"/>
    <property type="project" value="UniProtKB-SubCell"/>
</dbReference>
<dbReference type="PANTHER" id="PTHR13495:SF0">
    <property type="entry name" value="PSME3-INTERACTING PROTEIN"/>
    <property type="match status" value="1"/>
</dbReference>
<feature type="domain" description="FAM192A/Fyv6 N-terminal" evidence="5">
    <location>
        <begin position="11"/>
        <end position="116"/>
    </location>
</feature>
<accession>A0A2N1JDK2</accession>
<dbReference type="EMBL" id="KZ454989">
    <property type="protein sequence ID" value="PKI84619.1"/>
    <property type="molecule type" value="Genomic_DNA"/>
</dbReference>
<evidence type="ECO:0000256" key="2">
    <source>
        <dbReference type="ARBA" id="ARBA00023242"/>
    </source>
</evidence>
<dbReference type="STRING" id="2020962.A0A2N1JDK2"/>
<evidence type="ECO:0000256" key="4">
    <source>
        <dbReference type="SAM" id="MobiDB-lite"/>
    </source>
</evidence>
<feature type="compositionally biased region" description="Basic and acidic residues" evidence="4">
    <location>
        <begin position="178"/>
        <end position="191"/>
    </location>
</feature>
<dbReference type="InterPro" id="IPR039845">
    <property type="entry name" value="FAM192A"/>
</dbReference>
<feature type="region of interest" description="Disordered" evidence="4">
    <location>
        <begin position="1"/>
        <end position="52"/>
    </location>
</feature>
<dbReference type="PANTHER" id="PTHR13495">
    <property type="entry name" value="NEFA-INTERACTING NUCLEAR PROTEIN NIP30"/>
    <property type="match status" value="1"/>
</dbReference>
<dbReference type="Proteomes" id="UP000232875">
    <property type="component" value="Unassembled WGS sequence"/>
</dbReference>
<name>A0A2N1JDK2_9BASI</name>
<comment type="subcellular location">
    <subcellularLocation>
        <location evidence="1">Nucleus</location>
    </subcellularLocation>
</comment>
<evidence type="ECO:0000313" key="6">
    <source>
        <dbReference type="EMBL" id="PKI84619.1"/>
    </source>
</evidence>
<evidence type="ECO:0000256" key="1">
    <source>
        <dbReference type="ARBA" id="ARBA00004123"/>
    </source>
</evidence>
<feature type="region of interest" description="Disordered" evidence="4">
    <location>
        <begin position="119"/>
        <end position="191"/>
    </location>
</feature>
<keyword evidence="7" id="KW-1185">Reference proteome</keyword>
<keyword evidence="2" id="KW-0539">Nucleus</keyword>
<dbReference type="OrthoDB" id="75720at2759"/>
<protein>
    <recommendedName>
        <fullName evidence="5">FAM192A/Fyv6 N-terminal domain-containing protein</fullName>
    </recommendedName>
</protein>
<evidence type="ECO:0000259" key="5">
    <source>
        <dbReference type="Pfam" id="PF10187"/>
    </source>
</evidence>
<sequence length="191" mass="22025">MSAEENPPSRFVSQVELSEAQERRERQIKEAYERMGEAPPEPDAIEEKYDPRPLYERLQEQQDLKQEQMDAMFKNANRYRGLDESESDFLASIELDKKRREQKKKEQVEYELAAFRRAAEEKANIKPPTENRALLSSIPKAKPRGSVSKRKRKTASALGIVRKPAASSTTEQSGSEGQNKDLDAEKKRTRR</sequence>
<evidence type="ECO:0000313" key="7">
    <source>
        <dbReference type="Proteomes" id="UP000232875"/>
    </source>
</evidence>
<organism evidence="6 7">
    <name type="scientific">Malassezia vespertilionis</name>
    <dbReference type="NCBI Taxonomy" id="2020962"/>
    <lineage>
        <taxon>Eukaryota</taxon>
        <taxon>Fungi</taxon>
        <taxon>Dikarya</taxon>
        <taxon>Basidiomycota</taxon>
        <taxon>Ustilaginomycotina</taxon>
        <taxon>Malasseziomycetes</taxon>
        <taxon>Malasseziales</taxon>
        <taxon>Malasseziaceae</taxon>
        <taxon>Malassezia</taxon>
    </lineage>
</organism>
<feature type="compositionally biased region" description="Basic residues" evidence="4">
    <location>
        <begin position="141"/>
        <end position="154"/>
    </location>
</feature>
<feature type="compositionally biased region" description="Basic and acidic residues" evidence="4">
    <location>
        <begin position="20"/>
        <end position="36"/>
    </location>
</feature>
<feature type="compositionally biased region" description="Polar residues" evidence="4">
    <location>
        <begin position="166"/>
        <end position="177"/>
    </location>
</feature>
<reference evidence="6 7" key="1">
    <citation type="submission" date="2017-10" db="EMBL/GenBank/DDBJ databases">
        <title>A novel species of cold-tolerant Malassezia isolated from bats.</title>
        <authorList>
            <person name="Lorch J.M."/>
            <person name="Palmer J.M."/>
            <person name="Vanderwolf K.J."/>
            <person name="Schmidt K.Z."/>
            <person name="Verant M.L."/>
            <person name="Weller T.J."/>
            <person name="Blehert D.S."/>
        </authorList>
    </citation>
    <scope>NUCLEOTIDE SEQUENCE [LARGE SCALE GENOMIC DNA]</scope>
    <source>
        <strain evidence="6 7">NWHC:44797-103</strain>
    </source>
</reference>
<proteinExistence type="predicted"/>
<keyword evidence="3" id="KW-0175">Coiled coil</keyword>
<evidence type="ECO:0000256" key="3">
    <source>
        <dbReference type="SAM" id="Coils"/>
    </source>
</evidence>
<feature type="coiled-coil region" evidence="3">
    <location>
        <begin position="55"/>
        <end position="118"/>
    </location>
</feature>
<gene>
    <name evidence="6" type="ORF">MVES_001769</name>
</gene>
<dbReference type="InterPro" id="IPR019331">
    <property type="entry name" value="FAM192A/Fyv6_N"/>
</dbReference>
<dbReference type="AlphaFoldDB" id="A0A2N1JDK2"/>